<evidence type="ECO:0000256" key="4">
    <source>
        <dbReference type="ARBA" id="ARBA00023136"/>
    </source>
</evidence>
<evidence type="ECO:0000256" key="3">
    <source>
        <dbReference type="ARBA" id="ARBA00022989"/>
    </source>
</evidence>
<evidence type="ECO:0000256" key="2">
    <source>
        <dbReference type="ARBA" id="ARBA00022692"/>
    </source>
</evidence>
<accession>A0AAV5VX15</accession>
<dbReference type="PANTHER" id="PTHR22943:SF248">
    <property type="entry name" value="SEVEN TM RECEPTOR"/>
    <property type="match status" value="1"/>
</dbReference>
<dbReference type="EMBL" id="BTSY01000004">
    <property type="protein sequence ID" value="GMT22482.1"/>
    <property type="molecule type" value="Genomic_DNA"/>
</dbReference>
<keyword evidence="4 5" id="KW-0472">Membrane</keyword>
<dbReference type="PANTHER" id="PTHR22943">
    <property type="entry name" value="7-TRANSMEMBRANE DOMAIN RECEPTOR C.ELEGANS"/>
    <property type="match status" value="1"/>
</dbReference>
<name>A0AAV5VX15_9BILA</name>
<comment type="subcellular location">
    <subcellularLocation>
        <location evidence="1">Membrane</location>
    </subcellularLocation>
</comment>
<organism evidence="7 8">
    <name type="scientific">Pristionchus fissidentatus</name>
    <dbReference type="NCBI Taxonomy" id="1538716"/>
    <lineage>
        <taxon>Eukaryota</taxon>
        <taxon>Metazoa</taxon>
        <taxon>Ecdysozoa</taxon>
        <taxon>Nematoda</taxon>
        <taxon>Chromadorea</taxon>
        <taxon>Rhabditida</taxon>
        <taxon>Rhabditina</taxon>
        <taxon>Diplogasteromorpha</taxon>
        <taxon>Diplogasteroidea</taxon>
        <taxon>Neodiplogasteridae</taxon>
        <taxon>Pristionchus</taxon>
    </lineage>
</organism>
<dbReference type="GO" id="GO:0016020">
    <property type="term" value="C:membrane"/>
    <property type="evidence" value="ECO:0007669"/>
    <property type="project" value="UniProtKB-SubCell"/>
</dbReference>
<sequence length="145" mass="16592">VIFPVIFHNIVLNTAAAVSVLGNGLLLVLLLSKTSQVLGNYRLLLSIFALADIFISIFHSWYIPMFLLGEYGYVFFGYGNLFTEPRLGFVANEAYASTFYLPFVLLSLHFIYRYLSISRYLKNPSFVSRGFWVFLVISTIYVVIY</sequence>
<keyword evidence="8" id="KW-1185">Reference proteome</keyword>
<dbReference type="AlphaFoldDB" id="A0AAV5VX15"/>
<evidence type="ECO:0000256" key="1">
    <source>
        <dbReference type="ARBA" id="ARBA00004370"/>
    </source>
</evidence>
<comment type="caution">
    <text evidence="7">The sequence shown here is derived from an EMBL/GenBank/DDBJ whole genome shotgun (WGS) entry which is preliminary data.</text>
</comment>
<dbReference type="PROSITE" id="PS50262">
    <property type="entry name" value="G_PROTEIN_RECEP_F1_2"/>
    <property type="match status" value="1"/>
</dbReference>
<keyword evidence="2 5" id="KW-0812">Transmembrane</keyword>
<evidence type="ECO:0000313" key="8">
    <source>
        <dbReference type="Proteomes" id="UP001432322"/>
    </source>
</evidence>
<feature type="non-terminal residue" evidence="7">
    <location>
        <position position="145"/>
    </location>
</feature>
<dbReference type="Pfam" id="PF10326">
    <property type="entry name" value="7TM_GPCR_Str"/>
    <property type="match status" value="1"/>
</dbReference>
<evidence type="ECO:0000256" key="5">
    <source>
        <dbReference type="SAM" id="Phobius"/>
    </source>
</evidence>
<feature type="domain" description="G-protein coupled receptors family 1 profile" evidence="6">
    <location>
        <begin position="22"/>
        <end position="145"/>
    </location>
</feature>
<reference evidence="7" key="1">
    <citation type="submission" date="2023-10" db="EMBL/GenBank/DDBJ databases">
        <title>Genome assembly of Pristionchus species.</title>
        <authorList>
            <person name="Yoshida K."/>
            <person name="Sommer R.J."/>
        </authorList>
    </citation>
    <scope>NUCLEOTIDE SEQUENCE</scope>
    <source>
        <strain evidence="7">RS5133</strain>
    </source>
</reference>
<dbReference type="InterPro" id="IPR017452">
    <property type="entry name" value="GPCR_Rhodpsn_7TM"/>
</dbReference>
<feature type="transmembrane region" description="Helical" evidence="5">
    <location>
        <begin position="126"/>
        <end position="144"/>
    </location>
</feature>
<proteinExistence type="predicted"/>
<dbReference type="InterPro" id="IPR019428">
    <property type="entry name" value="7TM_GPCR_serpentine_rcpt_Str"/>
</dbReference>
<dbReference type="Proteomes" id="UP001432322">
    <property type="component" value="Unassembled WGS sequence"/>
</dbReference>
<evidence type="ECO:0000259" key="6">
    <source>
        <dbReference type="PROSITE" id="PS50262"/>
    </source>
</evidence>
<feature type="transmembrane region" description="Helical" evidence="5">
    <location>
        <begin position="6"/>
        <end position="31"/>
    </location>
</feature>
<feature type="non-terminal residue" evidence="7">
    <location>
        <position position="1"/>
    </location>
</feature>
<gene>
    <name evidence="7" type="ORF">PFISCL1PPCAC_13779</name>
</gene>
<protein>
    <recommendedName>
        <fullName evidence="6">G-protein coupled receptors family 1 profile domain-containing protein</fullName>
    </recommendedName>
</protein>
<feature type="transmembrane region" description="Helical" evidence="5">
    <location>
        <begin position="94"/>
        <end position="114"/>
    </location>
</feature>
<keyword evidence="3 5" id="KW-1133">Transmembrane helix</keyword>
<feature type="transmembrane region" description="Helical" evidence="5">
    <location>
        <begin position="43"/>
        <end position="63"/>
    </location>
</feature>
<evidence type="ECO:0000313" key="7">
    <source>
        <dbReference type="EMBL" id="GMT22482.1"/>
    </source>
</evidence>
<dbReference type="SUPFAM" id="SSF81321">
    <property type="entry name" value="Family A G protein-coupled receptor-like"/>
    <property type="match status" value="1"/>
</dbReference>